<accession>A0A2P5BU48</accession>
<dbReference type="OrthoDB" id="1135956at2759"/>
<name>A0A2P5BU48_PARAD</name>
<dbReference type="Gene3D" id="3.30.70.20">
    <property type="match status" value="2"/>
</dbReference>
<dbReference type="AlphaFoldDB" id="A0A2P5BU48"/>
<comment type="caution">
    <text evidence="2">The sequence shown here is derived from an EMBL/GenBank/DDBJ whole genome shotgun (WGS) entry which is preliminary data.</text>
</comment>
<organism evidence="2 3">
    <name type="scientific">Parasponia andersonii</name>
    <name type="common">Sponia andersonii</name>
    <dbReference type="NCBI Taxonomy" id="3476"/>
    <lineage>
        <taxon>Eukaryota</taxon>
        <taxon>Viridiplantae</taxon>
        <taxon>Streptophyta</taxon>
        <taxon>Embryophyta</taxon>
        <taxon>Tracheophyta</taxon>
        <taxon>Spermatophyta</taxon>
        <taxon>Magnoliopsida</taxon>
        <taxon>eudicotyledons</taxon>
        <taxon>Gunneridae</taxon>
        <taxon>Pentapetalae</taxon>
        <taxon>rosids</taxon>
        <taxon>fabids</taxon>
        <taxon>Rosales</taxon>
        <taxon>Cannabaceae</taxon>
        <taxon>Parasponia</taxon>
    </lineage>
</organism>
<evidence type="ECO:0000313" key="2">
    <source>
        <dbReference type="EMBL" id="PON52306.1"/>
    </source>
</evidence>
<gene>
    <name evidence="2" type="ORF">PanWU01x14_210170</name>
</gene>
<evidence type="ECO:0000256" key="1">
    <source>
        <dbReference type="SAM" id="MobiDB-lite"/>
    </source>
</evidence>
<dbReference type="EMBL" id="JXTB01000222">
    <property type="protein sequence ID" value="PON52306.1"/>
    <property type="molecule type" value="Genomic_DNA"/>
</dbReference>
<dbReference type="Proteomes" id="UP000237105">
    <property type="component" value="Unassembled WGS sequence"/>
</dbReference>
<reference evidence="3" key="1">
    <citation type="submission" date="2016-06" db="EMBL/GenBank/DDBJ databases">
        <title>Parallel loss of symbiosis genes in relatives of nitrogen-fixing non-legume Parasponia.</title>
        <authorList>
            <person name="Van Velzen R."/>
            <person name="Holmer R."/>
            <person name="Bu F."/>
            <person name="Rutten L."/>
            <person name="Van Zeijl A."/>
            <person name="Liu W."/>
            <person name="Santuari L."/>
            <person name="Cao Q."/>
            <person name="Sharma T."/>
            <person name="Shen D."/>
            <person name="Roswanjaya Y."/>
            <person name="Wardhani T."/>
            <person name="Kalhor M.S."/>
            <person name="Jansen J."/>
            <person name="Van den Hoogen J."/>
            <person name="Gungor B."/>
            <person name="Hartog M."/>
            <person name="Hontelez J."/>
            <person name="Verver J."/>
            <person name="Yang W.-C."/>
            <person name="Schijlen E."/>
            <person name="Repin R."/>
            <person name="Schilthuizen M."/>
            <person name="Schranz E."/>
            <person name="Heidstra R."/>
            <person name="Miyata K."/>
            <person name="Fedorova E."/>
            <person name="Kohlen W."/>
            <person name="Bisseling T."/>
            <person name="Smit S."/>
            <person name="Geurts R."/>
        </authorList>
    </citation>
    <scope>NUCLEOTIDE SEQUENCE [LARGE SCALE GENOMIC DNA]</scope>
    <source>
        <strain evidence="3">cv. WU1-14</strain>
    </source>
</reference>
<keyword evidence="3" id="KW-1185">Reference proteome</keyword>
<evidence type="ECO:0000313" key="3">
    <source>
        <dbReference type="Proteomes" id="UP000237105"/>
    </source>
</evidence>
<protein>
    <submittedName>
        <fullName evidence="2">Photosystem I iron-sulfur center</fullName>
    </submittedName>
</protein>
<sequence length="84" mass="8972">MNAKGRASSAKARQIASAPRTEDCVGCKRCESGSAKAGEIPSALKTEDPVGCKRCEAACPLDFSSVSSFSVDFRRQCYCSFQAR</sequence>
<feature type="region of interest" description="Disordered" evidence="1">
    <location>
        <begin position="1"/>
        <end position="21"/>
    </location>
</feature>
<proteinExistence type="predicted"/>